<dbReference type="Proteomes" id="UP000036313">
    <property type="component" value="Unassembled WGS sequence"/>
</dbReference>
<protein>
    <submittedName>
        <fullName evidence="2">Uncharacterized protein</fullName>
    </submittedName>
</protein>
<dbReference type="EMBL" id="JYNU01000018">
    <property type="protein sequence ID" value="KMO74891.1"/>
    <property type="molecule type" value="Genomic_DNA"/>
</dbReference>
<dbReference type="RefSeq" id="WP_164481792.1">
    <property type="nucleotide sequence ID" value="NZ_JYNU01000018.1"/>
</dbReference>
<sequence>MSTDPRTTDTHSGADDADDDVMSDPSKGSDEGADWSDEGGATSDGPAT</sequence>
<feature type="compositionally biased region" description="Basic and acidic residues" evidence="1">
    <location>
        <begin position="1"/>
        <end position="14"/>
    </location>
</feature>
<evidence type="ECO:0000313" key="3">
    <source>
        <dbReference type="Proteomes" id="UP000036313"/>
    </source>
</evidence>
<dbReference type="PATRIC" id="fig|1807.14.peg.3205"/>
<name>A0A0J6YQK3_9MYCO</name>
<feature type="region of interest" description="Disordered" evidence="1">
    <location>
        <begin position="1"/>
        <end position="48"/>
    </location>
</feature>
<dbReference type="AlphaFoldDB" id="A0A0J6YQK3"/>
<organism evidence="2 3">
    <name type="scientific">Mycolicibacterium obuense</name>
    <dbReference type="NCBI Taxonomy" id="1807"/>
    <lineage>
        <taxon>Bacteria</taxon>
        <taxon>Bacillati</taxon>
        <taxon>Actinomycetota</taxon>
        <taxon>Actinomycetes</taxon>
        <taxon>Mycobacteriales</taxon>
        <taxon>Mycobacteriaceae</taxon>
        <taxon>Mycolicibacterium</taxon>
    </lineage>
</organism>
<reference evidence="2 3" key="1">
    <citation type="journal article" date="2015" name="Genome Biol. Evol.">
        <title>Characterization of Three Mycobacterium spp. with Potential Use in Bioremediation by Genome Sequencing and Comparative Genomics.</title>
        <authorList>
            <person name="Das S."/>
            <person name="Pettersson B.M."/>
            <person name="Behra P.R."/>
            <person name="Ramesh M."/>
            <person name="Dasgupta S."/>
            <person name="Bhattacharya A."/>
            <person name="Kirsebom L.A."/>
        </authorList>
    </citation>
    <scope>NUCLEOTIDE SEQUENCE [LARGE SCALE GENOMIC DNA]</scope>
    <source>
        <strain evidence="2 3">DSM 44075</strain>
    </source>
</reference>
<accession>A0A0J6YQK3</accession>
<gene>
    <name evidence="2" type="ORF">MOBUDSM44075_03184</name>
</gene>
<evidence type="ECO:0000256" key="1">
    <source>
        <dbReference type="SAM" id="MobiDB-lite"/>
    </source>
</evidence>
<comment type="caution">
    <text evidence="2">The sequence shown here is derived from an EMBL/GenBank/DDBJ whole genome shotgun (WGS) entry which is preliminary data.</text>
</comment>
<evidence type="ECO:0000313" key="2">
    <source>
        <dbReference type="EMBL" id="KMO74891.1"/>
    </source>
</evidence>
<proteinExistence type="predicted"/>